<proteinExistence type="predicted"/>
<dbReference type="RefSeq" id="WP_089770383.1">
    <property type="nucleotide sequence ID" value="NZ_FNWX01000027.1"/>
</dbReference>
<name>A0A1H6KWS7_9FLAO</name>
<reference evidence="2" key="1">
    <citation type="submission" date="2016-10" db="EMBL/GenBank/DDBJ databases">
        <authorList>
            <person name="Varghese N."/>
            <person name="Submissions S."/>
        </authorList>
    </citation>
    <scope>NUCLEOTIDE SEQUENCE [LARGE SCALE GENOMIC DNA]</scope>
    <source>
        <strain evidence="2">DSM 19326</strain>
    </source>
</reference>
<gene>
    <name evidence="1" type="ORF">SAMN05421793_12729</name>
</gene>
<sequence length="394" mass="45480">MILFKRFLILTIFLLSEFIYSQAKFLPIIAFQGVPETNNTEKDFSNLKKAGFNVNLNMYSNMGTVKKALDLCQKYGIKLIFSVPDIKTNPEVILSVKDHPALLGYYIEDEPNASRFDDLKRIVDKFKTIDGKHTTYINLYPNYASPEQMLAPDYTNYVHKFLSKVDVDILSFDHYPIANNEIRSRYYDNLEVIRGEALKFKKPFWAFACSVIHFDYLEPLLGGIKLQQFSNLLYGAKGIQYYTYWNVNDNYWKQNKYGYAVADGNGPTPTYKLVKEVNKQISKLSWFFTNSIVDHIYHLGETIPENTKRLVFLPEKFKMFESYGKPALVSFMSIAKKNYIVIQNKNIFESLAFNFETSSGVDIIDRNTGKTKSVSSKAQIENIPPGDILIFAYK</sequence>
<organism evidence="1 2">
    <name type="scientific">Epilithonimonas hominis</name>
    <dbReference type="NCBI Taxonomy" id="420404"/>
    <lineage>
        <taxon>Bacteria</taxon>
        <taxon>Pseudomonadati</taxon>
        <taxon>Bacteroidota</taxon>
        <taxon>Flavobacteriia</taxon>
        <taxon>Flavobacteriales</taxon>
        <taxon>Weeksellaceae</taxon>
        <taxon>Chryseobacterium group</taxon>
        <taxon>Epilithonimonas</taxon>
    </lineage>
</organism>
<dbReference type="Proteomes" id="UP000198555">
    <property type="component" value="Unassembled WGS sequence"/>
</dbReference>
<accession>A0A1H6KWS7</accession>
<protein>
    <recommendedName>
        <fullName evidence="3">Glycoside hydrolase family 42 N-terminal domain-containing protein</fullName>
    </recommendedName>
</protein>
<keyword evidence="2" id="KW-1185">Reference proteome</keyword>
<dbReference type="AlphaFoldDB" id="A0A1H6KWS7"/>
<evidence type="ECO:0000313" key="1">
    <source>
        <dbReference type="EMBL" id="SEH76447.1"/>
    </source>
</evidence>
<dbReference type="EMBL" id="FNWX01000027">
    <property type="protein sequence ID" value="SEH76447.1"/>
    <property type="molecule type" value="Genomic_DNA"/>
</dbReference>
<dbReference type="STRING" id="420404.SAMN05421793_12729"/>
<dbReference type="InterPro" id="IPR017853">
    <property type="entry name" value="GH"/>
</dbReference>
<evidence type="ECO:0008006" key="3">
    <source>
        <dbReference type="Google" id="ProtNLM"/>
    </source>
</evidence>
<evidence type="ECO:0000313" key="2">
    <source>
        <dbReference type="Proteomes" id="UP000198555"/>
    </source>
</evidence>
<dbReference type="SUPFAM" id="SSF51445">
    <property type="entry name" value="(Trans)glycosidases"/>
    <property type="match status" value="1"/>
</dbReference>
<dbReference type="Gene3D" id="3.20.20.80">
    <property type="entry name" value="Glycosidases"/>
    <property type="match status" value="1"/>
</dbReference>